<evidence type="ECO:0000313" key="1">
    <source>
        <dbReference type="EMBL" id="HAN27326.1"/>
    </source>
</evidence>
<dbReference type="Proteomes" id="UP000259273">
    <property type="component" value="Unassembled WGS sequence"/>
</dbReference>
<dbReference type="AlphaFoldDB" id="A0A3C1KM78"/>
<accession>A0A3C1KM78</accession>
<dbReference type="Pfam" id="PF12261">
    <property type="entry name" value="T_hemolysin"/>
    <property type="match status" value="1"/>
</dbReference>
<name>A0A3C1KM78_9GAMM</name>
<dbReference type="InterPro" id="IPR022050">
    <property type="entry name" value="T_hemolysin"/>
</dbReference>
<gene>
    <name evidence="1" type="ORF">DCP75_06330</name>
</gene>
<reference evidence="1 2" key="1">
    <citation type="journal article" date="2018" name="Nat. Biotechnol.">
        <title>A standardized bacterial taxonomy based on genome phylogeny substantially revises the tree of life.</title>
        <authorList>
            <person name="Parks D.H."/>
            <person name="Chuvochina M."/>
            <person name="Waite D.W."/>
            <person name="Rinke C."/>
            <person name="Skarshewski A."/>
            <person name="Chaumeil P.A."/>
            <person name="Hugenholtz P."/>
        </authorList>
    </citation>
    <scope>NUCLEOTIDE SEQUENCE [LARGE SCALE GENOMIC DNA]</scope>
    <source>
        <strain evidence="1">UBA9158</strain>
    </source>
</reference>
<dbReference type="EMBL" id="DMND01000087">
    <property type="protein sequence ID" value="HAN27326.1"/>
    <property type="molecule type" value="Genomic_DNA"/>
</dbReference>
<evidence type="ECO:0008006" key="3">
    <source>
        <dbReference type="Google" id="ProtNLM"/>
    </source>
</evidence>
<sequence>MTASLHNALGGGTLTVLQATAPVTEPFVLNACEGLDPRRERIERYISSVFQAAWDARVLSFLPLLCSLEQKGTLLAALGLRSGNHGALFCEQYLDVPVTAAVDTLHGGASCRGDILELGNLAASAPGQGAVLYLLVTAAIHEAGIRYLVFAANRAVRLSIRRSGFTPQAVAPARPERLGSAAQDWGRYYEGDPQVMIGDMLLTHQQAWARPAMAAELERHAAMISALASTIRNHAG</sequence>
<protein>
    <recommendedName>
        <fullName evidence="3">Thermostable hemolysin</fullName>
    </recommendedName>
</protein>
<comment type="caution">
    <text evidence="1">The sequence shown here is derived from an EMBL/GenBank/DDBJ whole genome shotgun (WGS) entry which is preliminary data.</text>
</comment>
<organism evidence="1 2">
    <name type="scientific">Haliea salexigens</name>
    <dbReference type="NCBI Taxonomy" id="287487"/>
    <lineage>
        <taxon>Bacteria</taxon>
        <taxon>Pseudomonadati</taxon>
        <taxon>Pseudomonadota</taxon>
        <taxon>Gammaproteobacteria</taxon>
        <taxon>Cellvibrionales</taxon>
        <taxon>Halieaceae</taxon>
        <taxon>Haliea</taxon>
    </lineage>
</organism>
<dbReference type="STRING" id="1121937.GCA_000423125_00250"/>
<proteinExistence type="predicted"/>
<evidence type="ECO:0000313" key="2">
    <source>
        <dbReference type="Proteomes" id="UP000259273"/>
    </source>
</evidence>